<evidence type="ECO:0000256" key="12">
    <source>
        <dbReference type="ARBA" id="ARBA00023306"/>
    </source>
</evidence>
<keyword evidence="12" id="KW-0131">Cell cycle</keyword>
<dbReference type="InterPro" id="IPR003593">
    <property type="entry name" value="AAA+_ATPase"/>
</dbReference>
<dbReference type="PANTHER" id="PTHR22942">
    <property type="entry name" value="RECA/RAD51/RADA DNA STRAND-PAIRING FAMILY MEMBER"/>
    <property type="match status" value="1"/>
</dbReference>
<dbReference type="GO" id="GO:0006312">
    <property type="term" value="P:mitotic recombination"/>
    <property type="evidence" value="ECO:0007669"/>
    <property type="project" value="TreeGrafter"/>
</dbReference>
<dbReference type="InterPro" id="IPR011938">
    <property type="entry name" value="DNA_recomb/repair_RadA"/>
</dbReference>
<evidence type="ECO:0000256" key="10">
    <source>
        <dbReference type="ARBA" id="ARBA00023242"/>
    </source>
</evidence>
<dbReference type="GO" id="GO:0000794">
    <property type="term" value="C:condensed nuclear chromosome"/>
    <property type="evidence" value="ECO:0007669"/>
    <property type="project" value="TreeGrafter"/>
</dbReference>
<keyword evidence="11" id="KW-0469">Meiosis</keyword>
<dbReference type="InterPro" id="IPR020587">
    <property type="entry name" value="RecA_monomer-monomer_interface"/>
</dbReference>
<evidence type="ECO:0000256" key="9">
    <source>
        <dbReference type="ARBA" id="ARBA00023172"/>
    </source>
</evidence>
<evidence type="ECO:0000256" key="3">
    <source>
        <dbReference type="ARBA" id="ARBA00008897"/>
    </source>
</evidence>
<keyword evidence="7 13" id="KW-0067">ATP-binding</keyword>
<keyword evidence="8" id="KW-0238">DNA-binding</keyword>
<evidence type="ECO:0000256" key="2">
    <source>
        <dbReference type="ARBA" id="ARBA00008050"/>
    </source>
</evidence>
<dbReference type="PROSITE" id="PS50162">
    <property type="entry name" value="RECA_2"/>
    <property type="match status" value="1"/>
</dbReference>
<feature type="non-terminal residue" evidence="17">
    <location>
        <position position="1"/>
    </location>
</feature>
<dbReference type="Pfam" id="PF08423">
    <property type="entry name" value="Rad51"/>
    <property type="match status" value="1"/>
</dbReference>
<dbReference type="Pfam" id="PF14520">
    <property type="entry name" value="HHH_5"/>
    <property type="match status" value="1"/>
</dbReference>
<dbReference type="Gene3D" id="3.40.50.300">
    <property type="entry name" value="P-loop containing nucleotide triphosphate hydrolases"/>
    <property type="match status" value="1"/>
</dbReference>
<sequence length="372" mass="41011">TESVNEPSDSDSSSRPKTKKTTAKSKTVTKTKTTTLSKEQVAVVDNQTHQINTIDELTTKGIAQADVTRLKESGYQTVQALQMATHKQLNQIKGISEQKIDKLLNAAKEILGVHQFQTAYAVLQKRLNLLRISTGSAELDKMLGGGIETQQICEVFGEFRCGKSQLCHTLAVTGQHPKQNGKVLGEQYKVVYIDTESTFRPERIQQIARRFGADEAKTLDNIMVARVFNHEQQMAILSALPQMLVAHKCSVIIIDSITALFRADFTGRGELADRQQKLGQHLSALIKLAEEYNCLVFITNQVMAMVDGAAMFQSDPKKPIGGHILAHASTTRLSLRKGRGETRVAKVYDSPNLPESEAVFMITEGGIDDANE</sequence>
<dbReference type="EMBL" id="GDID01004159">
    <property type="protein sequence ID" value="JAP92447.1"/>
    <property type="molecule type" value="Transcribed_RNA"/>
</dbReference>
<accession>A0A146K748</accession>
<feature type="region of interest" description="Disordered" evidence="14">
    <location>
        <begin position="1"/>
        <end position="29"/>
    </location>
</feature>
<organism evidence="17">
    <name type="scientific">Trepomonas sp. PC1</name>
    <dbReference type="NCBI Taxonomy" id="1076344"/>
    <lineage>
        <taxon>Eukaryota</taxon>
        <taxon>Metamonada</taxon>
        <taxon>Diplomonadida</taxon>
        <taxon>Hexamitidae</taxon>
        <taxon>Hexamitinae</taxon>
        <taxon>Trepomonas</taxon>
    </lineage>
</organism>
<dbReference type="FunFam" id="3.40.50.300:FF:000239">
    <property type="entry name" value="Meiotic recombination protein DMC1"/>
    <property type="match status" value="1"/>
</dbReference>
<comment type="subcellular location">
    <subcellularLocation>
        <location evidence="1">Nucleus</location>
    </subcellularLocation>
</comment>
<evidence type="ECO:0000256" key="7">
    <source>
        <dbReference type="ARBA" id="ARBA00022840"/>
    </source>
</evidence>
<evidence type="ECO:0000256" key="6">
    <source>
        <dbReference type="ARBA" id="ARBA00022763"/>
    </source>
</evidence>
<dbReference type="GO" id="GO:0003684">
    <property type="term" value="F:damaged DNA binding"/>
    <property type="evidence" value="ECO:0007669"/>
    <property type="project" value="InterPro"/>
</dbReference>
<evidence type="ECO:0000256" key="8">
    <source>
        <dbReference type="ARBA" id="ARBA00023125"/>
    </source>
</evidence>
<feature type="domain" description="RecA family profile 2" evidence="16">
    <location>
        <begin position="309"/>
        <end position="372"/>
    </location>
</feature>
<feature type="compositionally biased region" description="Basic residues" evidence="14">
    <location>
        <begin position="16"/>
        <end position="29"/>
    </location>
</feature>
<dbReference type="InterPro" id="IPR016467">
    <property type="entry name" value="DNA_recomb/repair_RecA-like"/>
</dbReference>
<dbReference type="SUPFAM" id="SSF52540">
    <property type="entry name" value="P-loop containing nucleoside triphosphate hydrolases"/>
    <property type="match status" value="1"/>
</dbReference>
<evidence type="ECO:0000313" key="17">
    <source>
        <dbReference type="EMBL" id="JAP92447.1"/>
    </source>
</evidence>
<name>A0A146K748_9EUKA</name>
<dbReference type="Gene3D" id="1.10.150.20">
    <property type="entry name" value="5' to 3' exonuclease, C-terminal subdomain"/>
    <property type="match status" value="1"/>
</dbReference>
<keyword evidence="9" id="KW-0233">DNA recombination</keyword>
<evidence type="ECO:0000256" key="1">
    <source>
        <dbReference type="ARBA" id="ARBA00004123"/>
    </source>
</evidence>
<evidence type="ECO:0000256" key="14">
    <source>
        <dbReference type="SAM" id="MobiDB-lite"/>
    </source>
</evidence>
<dbReference type="NCBIfam" id="TIGR02236">
    <property type="entry name" value="recomb_radA"/>
    <property type="match status" value="1"/>
</dbReference>
<protein>
    <recommendedName>
        <fullName evidence="4">DNA repair and recombination protein RadA</fullName>
    </recommendedName>
</protein>
<evidence type="ECO:0000259" key="16">
    <source>
        <dbReference type="PROSITE" id="PS50163"/>
    </source>
</evidence>
<dbReference type="PANTHER" id="PTHR22942:SF30">
    <property type="entry name" value="MEIOTIC RECOMBINATION PROTEIN DMC1_LIM15 HOMOLOG"/>
    <property type="match status" value="1"/>
</dbReference>
<dbReference type="NCBIfam" id="NF003301">
    <property type="entry name" value="PRK04301.1"/>
    <property type="match status" value="1"/>
</dbReference>
<dbReference type="InterPro" id="IPR013632">
    <property type="entry name" value="Rad51_C"/>
</dbReference>
<dbReference type="GO" id="GO:0005524">
    <property type="term" value="F:ATP binding"/>
    <property type="evidence" value="ECO:0007669"/>
    <property type="project" value="UniProtKB-KW"/>
</dbReference>
<evidence type="ECO:0000256" key="11">
    <source>
        <dbReference type="ARBA" id="ARBA00023254"/>
    </source>
</evidence>
<evidence type="ECO:0000256" key="4">
    <source>
        <dbReference type="ARBA" id="ARBA00018144"/>
    </source>
</evidence>
<dbReference type="GO" id="GO:0000730">
    <property type="term" value="P:DNA recombinase assembly"/>
    <property type="evidence" value="ECO:0007669"/>
    <property type="project" value="TreeGrafter"/>
</dbReference>
<comment type="similarity">
    <text evidence="2">Belongs to the eukaryotic RecA-like protein family.</text>
</comment>
<dbReference type="InterPro" id="IPR020588">
    <property type="entry name" value="RecA_ATP-bd"/>
</dbReference>
<dbReference type="SUPFAM" id="SSF47794">
    <property type="entry name" value="Rad51 N-terminal domain-like"/>
    <property type="match status" value="1"/>
</dbReference>
<reference evidence="17" key="1">
    <citation type="submission" date="2015-07" db="EMBL/GenBank/DDBJ databases">
        <title>Adaptation to a free-living lifestyle via gene acquisitions in the diplomonad Trepomonas sp. PC1.</title>
        <authorList>
            <person name="Xu F."/>
            <person name="Jerlstrom-Hultqvist J."/>
            <person name="Kolisko M."/>
            <person name="Simpson A.G.B."/>
            <person name="Roger A.J."/>
            <person name="Svard S.G."/>
            <person name="Andersson J.O."/>
        </authorList>
    </citation>
    <scope>NUCLEOTIDE SEQUENCE</scope>
    <source>
        <strain evidence="17">PC1</strain>
    </source>
</reference>
<dbReference type="PIRSF" id="PIRSF005856">
    <property type="entry name" value="Rad51"/>
    <property type="match status" value="1"/>
</dbReference>
<dbReference type="GO" id="GO:0070192">
    <property type="term" value="P:chromosome organization involved in meiotic cell cycle"/>
    <property type="evidence" value="ECO:0007669"/>
    <property type="project" value="TreeGrafter"/>
</dbReference>
<keyword evidence="5 13" id="KW-0547">Nucleotide-binding</keyword>
<evidence type="ECO:0000259" key="15">
    <source>
        <dbReference type="PROSITE" id="PS50162"/>
    </source>
</evidence>
<comment type="similarity">
    <text evidence="3">Belongs to the RecA family. DMC1 subfamily.</text>
</comment>
<dbReference type="GO" id="GO:0003690">
    <property type="term" value="F:double-stranded DNA binding"/>
    <property type="evidence" value="ECO:0007669"/>
    <property type="project" value="TreeGrafter"/>
</dbReference>
<keyword evidence="10" id="KW-0539">Nucleus</keyword>
<gene>
    <name evidence="17" type="ORF">TPC1_15609</name>
</gene>
<dbReference type="AlphaFoldDB" id="A0A146K748"/>
<dbReference type="InterPro" id="IPR010995">
    <property type="entry name" value="DNA_repair_Rad51/TF_NusA_a-hlx"/>
</dbReference>
<dbReference type="SMART" id="SM00382">
    <property type="entry name" value="AAA"/>
    <property type="match status" value="1"/>
</dbReference>
<keyword evidence="6" id="KW-0227">DNA damage</keyword>
<feature type="domain" description="RecA family profile 1" evidence="15">
    <location>
        <begin position="128"/>
        <end position="302"/>
    </location>
</feature>
<dbReference type="InterPro" id="IPR027417">
    <property type="entry name" value="P-loop_NTPase"/>
</dbReference>
<dbReference type="GO" id="GO:0042148">
    <property type="term" value="P:DNA strand invasion"/>
    <property type="evidence" value="ECO:0007669"/>
    <property type="project" value="TreeGrafter"/>
</dbReference>
<dbReference type="PROSITE" id="PS50163">
    <property type="entry name" value="RECA_3"/>
    <property type="match status" value="1"/>
</dbReference>
<dbReference type="GO" id="GO:0003697">
    <property type="term" value="F:single-stranded DNA binding"/>
    <property type="evidence" value="ECO:0007669"/>
    <property type="project" value="TreeGrafter"/>
</dbReference>
<dbReference type="GO" id="GO:0000150">
    <property type="term" value="F:DNA strand exchange activity"/>
    <property type="evidence" value="ECO:0007669"/>
    <property type="project" value="TreeGrafter"/>
</dbReference>
<evidence type="ECO:0000256" key="5">
    <source>
        <dbReference type="ARBA" id="ARBA00022741"/>
    </source>
</evidence>
<evidence type="ECO:0000256" key="13">
    <source>
        <dbReference type="RuleBase" id="RU003422"/>
    </source>
</evidence>
<dbReference type="GO" id="GO:0007131">
    <property type="term" value="P:reciprocal meiotic recombination"/>
    <property type="evidence" value="ECO:0007669"/>
    <property type="project" value="TreeGrafter"/>
</dbReference>
<proteinExistence type="inferred from homology"/>
<dbReference type="GO" id="GO:0140664">
    <property type="term" value="F:ATP-dependent DNA damage sensor activity"/>
    <property type="evidence" value="ECO:0007669"/>
    <property type="project" value="InterPro"/>
</dbReference>